<dbReference type="PROSITE" id="PS00074">
    <property type="entry name" value="GLFV_DEHYDROGENASE"/>
    <property type="match status" value="1"/>
</dbReference>
<dbReference type="InterPro" id="IPR046346">
    <property type="entry name" value="Aminoacid_DH-like_N_sf"/>
</dbReference>
<dbReference type="AlphaFoldDB" id="A0A3B0JAA4"/>
<protein>
    <recommendedName>
        <fullName evidence="7">Glutamate dehydrogenase</fullName>
    </recommendedName>
</protein>
<dbReference type="Pfam" id="PF00208">
    <property type="entry name" value="ELFV_dehydrog"/>
    <property type="match status" value="1"/>
</dbReference>
<evidence type="ECO:0000256" key="8">
    <source>
        <dbReference type="PIRSR" id="PIRSR000185-1"/>
    </source>
</evidence>
<gene>
    <name evidence="13" type="ORF">DGUA_6G007523</name>
</gene>
<evidence type="ECO:0000256" key="11">
    <source>
        <dbReference type="RuleBase" id="RU004417"/>
    </source>
</evidence>
<evidence type="ECO:0000256" key="7">
    <source>
        <dbReference type="PIRNR" id="PIRNR000185"/>
    </source>
</evidence>
<name>A0A3B0JAA4_DROGU</name>
<feature type="binding site" evidence="9">
    <location>
        <position position="149"/>
    </location>
    <ligand>
        <name>substrate</name>
    </ligand>
</feature>
<feature type="binding site" evidence="9">
    <location>
        <position position="416"/>
    </location>
    <ligand>
        <name>substrate</name>
    </ligand>
</feature>
<dbReference type="GO" id="GO:0005739">
    <property type="term" value="C:mitochondrion"/>
    <property type="evidence" value="ECO:0007669"/>
    <property type="project" value="UniProtKB-SubCell"/>
</dbReference>
<dbReference type="InterPro" id="IPR033524">
    <property type="entry name" value="Glu/Leu/Phe/Val_DH_AS"/>
</dbReference>
<keyword evidence="9" id="KW-0547">Nucleotide-binding</keyword>
<evidence type="ECO:0000313" key="14">
    <source>
        <dbReference type="Proteomes" id="UP000268350"/>
    </source>
</evidence>
<evidence type="ECO:0000256" key="3">
    <source>
        <dbReference type="ARBA" id="ARBA00023002"/>
    </source>
</evidence>
<dbReference type="EMBL" id="OUUW01000002">
    <property type="protein sequence ID" value="SPP76912.1"/>
    <property type="molecule type" value="Genomic_DNA"/>
</dbReference>
<comment type="subcellular location">
    <subcellularLocation>
        <location evidence="1">Mitochondrion</location>
    </subcellularLocation>
</comment>
<comment type="similarity">
    <text evidence="2 7 11">Belongs to the Glu/Leu/Phe/Val dehydrogenases family.</text>
</comment>
<dbReference type="InterPro" id="IPR006095">
    <property type="entry name" value="Glu/Leu/Phe/Val/Trp_DH"/>
</dbReference>
<dbReference type="OrthoDB" id="6718861at2759"/>
<dbReference type="Gene3D" id="1.10.287.140">
    <property type="match status" value="1"/>
</dbReference>
<evidence type="ECO:0000256" key="2">
    <source>
        <dbReference type="ARBA" id="ARBA00006382"/>
    </source>
</evidence>
<dbReference type="Pfam" id="PF02812">
    <property type="entry name" value="ELFV_dehydrog_N"/>
    <property type="match status" value="1"/>
</dbReference>
<keyword evidence="9" id="KW-0520">NAD</keyword>
<dbReference type="SUPFAM" id="SSF51735">
    <property type="entry name" value="NAD(P)-binding Rossmann-fold domains"/>
    <property type="match status" value="1"/>
</dbReference>
<comment type="catalytic activity">
    <reaction evidence="5">
        <text>L-glutamate + NAD(+) + H2O = 2-oxoglutarate + NH4(+) + NADH + H(+)</text>
        <dbReference type="Rhea" id="RHEA:15133"/>
        <dbReference type="ChEBI" id="CHEBI:15377"/>
        <dbReference type="ChEBI" id="CHEBI:15378"/>
        <dbReference type="ChEBI" id="CHEBI:16810"/>
        <dbReference type="ChEBI" id="CHEBI:28938"/>
        <dbReference type="ChEBI" id="CHEBI:29985"/>
        <dbReference type="ChEBI" id="CHEBI:57540"/>
        <dbReference type="ChEBI" id="CHEBI:57945"/>
        <dbReference type="EC" id="1.4.1.3"/>
    </reaction>
</comment>
<dbReference type="GO" id="GO:0006538">
    <property type="term" value="P:L-glutamate catabolic process"/>
    <property type="evidence" value="ECO:0007669"/>
    <property type="project" value="TreeGrafter"/>
</dbReference>
<dbReference type="SMART" id="SM00839">
    <property type="entry name" value="ELFV_dehydrog"/>
    <property type="match status" value="1"/>
</dbReference>
<dbReference type="Gene3D" id="3.40.50.10860">
    <property type="entry name" value="Leucine Dehydrogenase, chain A, domain 1"/>
    <property type="match status" value="1"/>
</dbReference>
<reference evidence="14" key="1">
    <citation type="submission" date="2018-01" db="EMBL/GenBank/DDBJ databases">
        <authorList>
            <person name="Alioto T."/>
            <person name="Alioto T."/>
        </authorList>
    </citation>
    <scope>NUCLEOTIDE SEQUENCE [LARGE SCALE GENOMIC DNA]</scope>
</reference>
<dbReference type="SUPFAM" id="SSF53223">
    <property type="entry name" value="Aminoacid dehydrogenase-like, N-terminal domain"/>
    <property type="match status" value="1"/>
</dbReference>
<dbReference type="InterPro" id="IPR033922">
    <property type="entry name" value="NAD_bind_Glu_DH"/>
</dbReference>
<evidence type="ECO:0000256" key="6">
    <source>
        <dbReference type="ARBA" id="ARBA00048577"/>
    </source>
</evidence>
<evidence type="ECO:0000256" key="5">
    <source>
        <dbReference type="ARBA" id="ARBA00047867"/>
    </source>
</evidence>
<dbReference type="InterPro" id="IPR006097">
    <property type="entry name" value="Glu/Leu/Phe/Val/Trp_DH_dimer"/>
</dbReference>
<dbReference type="PANTHER" id="PTHR11606:SF7">
    <property type="entry name" value="GLUTAMATE DEHYDROGENASE"/>
    <property type="match status" value="1"/>
</dbReference>
<proteinExistence type="inferred from homology"/>
<dbReference type="GO" id="GO:0004352">
    <property type="term" value="F:glutamate dehydrogenase (NAD+) activity"/>
    <property type="evidence" value="ECO:0007669"/>
    <property type="project" value="TreeGrafter"/>
</dbReference>
<dbReference type="Gene3D" id="3.40.50.720">
    <property type="entry name" value="NAD(P)-binding Rossmann-like Domain"/>
    <property type="match status" value="1"/>
</dbReference>
<dbReference type="STRING" id="7266.A0A3B0JAA4"/>
<dbReference type="Proteomes" id="UP000268350">
    <property type="component" value="Unassembled WGS sequence"/>
</dbReference>
<keyword evidence="3 7" id="KW-0560">Oxidoreductase</keyword>
<evidence type="ECO:0000256" key="9">
    <source>
        <dbReference type="PIRSR" id="PIRSR000185-2"/>
    </source>
</evidence>
<dbReference type="CDD" id="cd01076">
    <property type="entry name" value="NAD_bind_1_Glu_DH"/>
    <property type="match status" value="1"/>
</dbReference>
<evidence type="ECO:0000256" key="10">
    <source>
        <dbReference type="PIRSR" id="PIRSR000185-3"/>
    </source>
</evidence>
<organism evidence="13 14">
    <name type="scientific">Drosophila guanche</name>
    <name type="common">Fruit fly</name>
    <dbReference type="NCBI Taxonomy" id="7266"/>
    <lineage>
        <taxon>Eukaryota</taxon>
        <taxon>Metazoa</taxon>
        <taxon>Ecdysozoa</taxon>
        <taxon>Arthropoda</taxon>
        <taxon>Hexapoda</taxon>
        <taxon>Insecta</taxon>
        <taxon>Pterygota</taxon>
        <taxon>Neoptera</taxon>
        <taxon>Endopterygota</taxon>
        <taxon>Diptera</taxon>
        <taxon>Brachycera</taxon>
        <taxon>Muscomorpha</taxon>
        <taxon>Ephydroidea</taxon>
        <taxon>Drosophilidae</taxon>
        <taxon>Drosophila</taxon>
        <taxon>Sophophora</taxon>
    </lineage>
</organism>
<dbReference type="InterPro" id="IPR014362">
    <property type="entry name" value="Glu_DH"/>
</dbReference>
<feature type="domain" description="Glutamate/phenylalanine/leucine/valine/L-tryptophan dehydrogenase C-terminal" evidence="12">
    <location>
        <begin position="242"/>
        <end position="528"/>
    </location>
</feature>
<feature type="binding site" evidence="9">
    <location>
        <position position="289"/>
    </location>
    <ligand>
        <name>NAD(+)</name>
        <dbReference type="ChEBI" id="CHEBI:57540"/>
    </ligand>
</feature>
<dbReference type="InterPro" id="IPR036291">
    <property type="entry name" value="NAD(P)-bd_dom_sf"/>
</dbReference>
<evidence type="ECO:0000256" key="1">
    <source>
        <dbReference type="ARBA" id="ARBA00004173"/>
    </source>
</evidence>
<dbReference type="PIRSF" id="PIRSF000185">
    <property type="entry name" value="Glu_DH"/>
    <property type="match status" value="1"/>
</dbReference>
<feature type="site" description="Important for catalysis" evidence="10">
    <location>
        <position position="203"/>
    </location>
</feature>
<dbReference type="GO" id="GO:0000166">
    <property type="term" value="F:nucleotide binding"/>
    <property type="evidence" value="ECO:0007669"/>
    <property type="project" value="UniProtKB-KW"/>
</dbReference>
<feature type="active site" description="Proton donor" evidence="8">
    <location>
        <position position="161"/>
    </location>
</feature>
<evidence type="ECO:0000313" key="13">
    <source>
        <dbReference type="EMBL" id="SPP76912.1"/>
    </source>
</evidence>
<accession>A0A3B0JAA4</accession>
<keyword evidence="14" id="KW-1185">Reference proteome</keyword>
<feature type="binding site" evidence="9">
    <location>
        <position position="125"/>
    </location>
    <ligand>
        <name>substrate</name>
    </ligand>
</feature>
<dbReference type="InterPro" id="IPR006096">
    <property type="entry name" value="Glu/Leu/Phe/Val/Trp_DH_C"/>
</dbReference>
<keyword evidence="4" id="KW-0496">Mitochondrion</keyword>
<evidence type="ECO:0000256" key="4">
    <source>
        <dbReference type="ARBA" id="ARBA00023128"/>
    </source>
</evidence>
<feature type="binding site" evidence="9">
    <location>
        <position position="250"/>
    </location>
    <ligand>
        <name>NAD(+)</name>
        <dbReference type="ChEBI" id="CHEBI:57540"/>
    </ligand>
</feature>
<evidence type="ECO:0000259" key="12">
    <source>
        <dbReference type="SMART" id="SM00839"/>
    </source>
</evidence>
<sequence>MLRKISKLSFNNGRKIILQSCHRQLHKMPEHLQQVETEKDPEFSSMIMFYYHKAAQVLEKELNRQMDVYTYMTPEQKSQRVEGILQMIGSVNTALEVNMSIKRQNAYEVITGYRAHHSLHRLPLKGGIRYATDVTGSEVKALAAIMTFKCACVNIPFGGSKGGICIDPKRYSSDELQNITRQYTMELLKRNMIGPGVDVPAPDVNTSGREMAWMEDQYSKTFGFKDINAKAIVTGKPLHNGGVGGRESATGRGVWKSADIFLQDKDWMDQLGWQRGWQDKRIVIQGFGNVGSFAAKFVYEAGGKIVGIKEWDVSITNPDGIDIEDLLAYKTSNDSIKGYPKAQESKEDLLIADCDILIPCATQKVITSENAKDIKAKFILEGANGPTTPAAEKILIDRGVLILPDMFCNAGGVTVSYFEYLKNINHVSYGRMSAKRISQTINALFDSINESLCNCDIKCPHIEPSERLKRIRDAREEDIVDAALQTVMEMSALGIKKTAIKFNVQKDLRAAAYIWSTLKIFRVMDGSGMCFS</sequence>
<dbReference type="PANTHER" id="PTHR11606">
    <property type="entry name" value="GLUTAMATE DEHYDROGENASE"/>
    <property type="match status" value="1"/>
</dbReference>
<dbReference type="FunFam" id="3.40.50.720:FF:000100">
    <property type="entry name" value="Glutamate dehydrogenase 1, mitochondrial"/>
    <property type="match status" value="1"/>
</dbReference>
<dbReference type="PRINTS" id="PR00082">
    <property type="entry name" value="GLFDHDRGNASE"/>
</dbReference>
<comment type="catalytic activity">
    <reaction evidence="6">
        <text>L-glutamate + NADP(+) + H2O = 2-oxoglutarate + NH4(+) + NADPH + H(+)</text>
        <dbReference type="Rhea" id="RHEA:11612"/>
        <dbReference type="ChEBI" id="CHEBI:15377"/>
        <dbReference type="ChEBI" id="CHEBI:15378"/>
        <dbReference type="ChEBI" id="CHEBI:16810"/>
        <dbReference type="ChEBI" id="CHEBI:28938"/>
        <dbReference type="ChEBI" id="CHEBI:29985"/>
        <dbReference type="ChEBI" id="CHEBI:57783"/>
        <dbReference type="ChEBI" id="CHEBI:58349"/>
        <dbReference type="EC" id="1.4.1.3"/>
    </reaction>
</comment>